<dbReference type="Pfam" id="PF12796">
    <property type="entry name" value="Ank_2"/>
    <property type="match status" value="2"/>
</dbReference>
<dbReference type="Gene3D" id="1.25.40.20">
    <property type="entry name" value="Ankyrin repeat-containing domain"/>
    <property type="match status" value="2"/>
</dbReference>
<dbReference type="GO" id="GO:0003924">
    <property type="term" value="F:GTPase activity"/>
    <property type="evidence" value="ECO:0007669"/>
    <property type="project" value="InterPro"/>
</dbReference>
<dbReference type="SMART" id="SM00174">
    <property type="entry name" value="RHO"/>
    <property type="match status" value="1"/>
</dbReference>
<dbReference type="InterPro" id="IPR027417">
    <property type="entry name" value="P-loop_NTPase"/>
</dbReference>
<dbReference type="Gene3D" id="3.30.200.20">
    <property type="entry name" value="Phosphorylase Kinase, domain 1"/>
    <property type="match status" value="1"/>
</dbReference>
<dbReference type="FunFam" id="3.40.50.300:FF:001423">
    <property type="entry name" value="Ras family GTPase"/>
    <property type="match status" value="1"/>
</dbReference>
<feature type="repeat" description="ANK" evidence="3">
    <location>
        <begin position="301"/>
        <end position="333"/>
    </location>
</feature>
<dbReference type="PROSITE" id="PS50297">
    <property type="entry name" value="ANK_REP_REGION"/>
    <property type="match status" value="4"/>
</dbReference>
<dbReference type="PRINTS" id="PR01415">
    <property type="entry name" value="ANKYRIN"/>
</dbReference>
<dbReference type="PRINTS" id="PR00449">
    <property type="entry name" value="RASTRNSFRMNG"/>
</dbReference>
<feature type="repeat" description="ANK" evidence="3">
    <location>
        <begin position="334"/>
        <end position="366"/>
    </location>
</feature>
<feature type="repeat" description="ANK" evidence="3">
    <location>
        <begin position="400"/>
        <end position="432"/>
    </location>
</feature>
<dbReference type="NCBIfam" id="TIGR00231">
    <property type="entry name" value="small_GTP"/>
    <property type="match status" value="1"/>
</dbReference>
<dbReference type="Pfam" id="PF00071">
    <property type="entry name" value="Ras"/>
    <property type="match status" value="1"/>
</dbReference>
<dbReference type="SMART" id="SM00173">
    <property type="entry name" value="RAS"/>
    <property type="match status" value="1"/>
</dbReference>
<dbReference type="InterPro" id="IPR008271">
    <property type="entry name" value="Ser/Thr_kinase_AS"/>
</dbReference>
<dbReference type="PROSITE" id="PS51421">
    <property type="entry name" value="RAS"/>
    <property type="match status" value="1"/>
</dbReference>
<dbReference type="PROSITE" id="PS51419">
    <property type="entry name" value="RAB"/>
    <property type="match status" value="1"/>
</dbReference>
<sequence length="976" mass="107921">MVGSLPVHRVVVLGDGGTGKTALTIQFCLQNFVETYDPTIEDLYKKETTVDGKPCILELLDTAGQEEYSALREEWIREGQAYILVYSITSRSSISRAHRFHNQIIRCAERQDTDQPPLVYLVGNKCDRETEREVSTQEGFAIAKDLQCSFLEISSKNNFNVEKLVHGVVRDLRKRKEPAAKKLRSTDILKAAASLSEDQPNLKSTSRFTSFVKRFRPTKDTAVDPHTLDVNHQMNLNELLTKAAQENKQRTTNKLLELGADPNGDSGVDGSPLYAAAALGHTRLVMLLLDHRAAANARSNRGFTPLMIAAAEGHIATVKILLTRGALPNVHSDVHGTPLMAATFRCHVRVMELLLENGANVNERGGQYDTALHTAATVGNLKVAEILLGAGANVQLRNRDQCTALQVAAAAGHAGLVRLLLLRGARILIDDTQGKYGSALRAANKNSRFEVMKILLDAGADEGTISTEPSTAQMPSVSKETAIARKDNTLAVESVEKLTNTAENARFEQKDRKQPSKTFKPLEDVAQHQTFDLLSIDSSSDADSPHVPTDGALPTLWDLPEDSNTKCASSKTSEENGGPNTSSRVSCSPAIPKHDMHPTIIPHYDYSGSQKVPWDFVSRLAQGNCSTIEEVQARDMPEPCANYARKVFLLNPRFRRKLLTVIQNEVSILKAVRHHHVSQIHSTYSTDKEFAIVMVLAEMNLGEYLLYNPRPTSDSPIYSWLGCLAAAFDYLHERKIKHQDVKPANILIRDGQVIVADFGISKDVLTEDTTGSIGPSARTLMYCTPEVATADDVVRRGRKADMFSLGCIFLEMVTTLLWTHGCSVPKLHDQIRVNERRVYSASLQKLLHWILMLYALSQVETGETTRPSHSMALQWCLSMLIADADCRISARELKFAIERHQKWTTKAAATHASHTAPSWIGGCCLSKDDEREDLHEPGLMHSWPALTLDAATLGYATWNWHDIAGRMSFRASKGSE</sequence>
<dbReference type="InterPro" id="IPR001806">
    <property type="entry name" value="Small_GTPase"/>
</dbReference>
<dbReference type="SMART" id="SM00220">
    <property type="entry name" value="S_TKc"/>
    <property type="match status" value="1"/>
</dbReference>
<dbReference type="InterPro" id="IPR020849">
    <property type="entry name" value="Small_GTPase_Ras-type"/>
</dbReference>
<dbReference type="GO" id="GO:0016020">
    <property type="term" value="C:membrane"/>
    <property type="evidence" value="ECO:0007669"/>
    <property type="project" value="InterPro"/>
</dbReference>
<dbReference type="InterPro" id="IPR002110">
    <property type="entry name" value="Ankyrin_rpt"/>
</dbReference>
<keyword evidence="1" id="KW-0547">Nucleotide-binding</keyword>
<evidence type="ECO:0000313" key="6">
    <source>
        <dbReference type="EMBL" id="KAF9698509.1"/>
    </source>
</evidence>
<dbReference type="InterPro" id="IPR036770">
    <property type="entry name" value="Ankyrin_rpt-contain_sf"/>
</dbReference>
<dbReference type="Gene3D" id="3.40.50.300">
    <property type="entry name" value="P-loop containing nucleotide triphosphate hydrolases"/>
    <property type="match status" value="1"/>
</dbReference>
<evidence type="ECO:0000259" key="5">
    <source>
        <dbReference type="PROSITE" id="PS50011"/>
    </source>
</evidence>
<dbReference type="GO" id="GO:0005525">
    <property type="term" value="F:GTP binding"/>
    <property type="evidence" value="ECO:0007669"/>
    <property type="project" value="UniProtKB-KW"/>
</dbReference>
<feature type="repeat" description="ANK" evidence="3">
    <location>
        <begin position="367"/>
        <end position="399"/>
    </location>
</feature>
<protein>
    <recommendedName>
        <fullName evidence="5">Protein kinase domain-containing protein</fullName>
    </recommendedName>
</protein>
<keyword evidence="2" id="KW-0342">GTP-binding</keyword>
<evidence type="ECO:0000256" key="4">
    <source>
        <dbReference type="SAM" id="MobiDB-lite"/>
    </source>
</evidence>
<dbReference type="SUPFAM" id="SSF56112">
    <property type="entry name" value="Protein kinase-like (PK-like)"/>
    <property type="match status" value="1"/>
</dbReference>
<evidence type="ECO:0000256" key="1">
    <source>
        <dbReference type="ARBA" id="ARBA00022741"/>
    </source>
</evidence>
<dbReference type="SUPFAM" id="SSF48403">
    <property type="entry name" value="Ankyrin repeat"/>
    <property type="match status" value="1"/>
</dbReference>
<gene>
    <name evidence="6" type="ORF">EKO04_003860</name>
</gene>
<dbReference type="GO" id="GO:0004672">
    <property type="term" value="F:protein kinase activity"/>
    <property type="evidence" value="ECO:0007669"/>
    <property type="project" value="InterPro"/>
</dbReference>
<comment type="caution">
    <text evidence="6">The sequence shown here is derived from an EMBL/GenBank/DDBJ whole genome shotgun (WGS) entry which is preliminary data.</text>
</comment>
<dbReference type="InterPro" id="IPR000719">
    <property type="entry name" value="Prot_kinase_dom"/>
</dbReference>
<organism evidence="6 7">
    <name type="scientific">Ascochyta lentis</name>
    <dbReference type="NCBI Taxonomy" id="205686"/>
    <lineage>
        <taxon>Eukaryota</taxon>
        <taxon>Fungi</taxon>
        <taxon>Dikarya</taxon>
        <taxon>Ascomycota</taxon>
        <taxon>Pezizomycotina</taxon>
        <taxon>Dothideomycetes</taxon>
        <taxon>Pleosporomycetidae</taxon>
        <taxon>Pleosporales</taxon>
        <taxon>Pleosporineae</taxon>
        <taxon>Didymellaceae</taxon>
        <taxon>Ascochyta</taxon>
    </lineage>
</organism>
<dbReference type="SMART" id="SM00248">
    <property type="entry name" value="ANK"/>
    <property type="match status" value="7"/>
</dbReference>
<evidence type="ECO:0000313" key="7">
    <source>
        <dbReference type="Proteomes" id="UP000651452"/>
    </source>
</evidence>
<dbReference type="OrthoDB" id="4062651at2759"/>
<dbReference type="PROSITE" id="PS00108">
    <property type="entry name" value="PROTEIN_KINASE_ST"/>
    <property type="match status" value="1"/>
</dbReference>
<dbReference type="SUPFAM" id="SSF52540">
    <property type="entry name" value="P-loop containing nucleoside triphosphate hydrolases"/>
    <property type="match status" value="1"/>
</dbReference>
<keyword evidence="7" id="KW-1185">Reference proteome</keyword>
<dbReference type="Pfam" id="PF00069">
    <property type="entry name" value="Pkinase"/>
    <property type="match status" value="1"/>
</dbReference>
<dbReference type="SMART" id="SM00176">
    <property type="entry name" value="RAN"/>
    <property type="match status" value="1"/>
</dbReference>
<keyword evidence="3" id="KW-0040">ANK repeat</keyword>
<dbReference type="EMBL" id="RZGK01000006">
    <property type="protein sequence ID" value="KAF9698509.1"/>
    <property type="molecule type" value="Genomic_DNA"/>
</dbReference>
<dbReference type="PROSITE" id="PS50011">
    <property type="entry name" value="PROTEIN_KINASE_DOM"/>
    <property type="match status" value="1"/>
</dbReference>
<feature type="region of interest" description="Disordered" evidence="4">
    <location>
        <begin position="536"/>
        <end position="590"/>
    </location>
</feature>
<feature type="repeat" description="ANK" evidence="3">
    <location>
        <begin position="268"/>
        <end position="300"/>
    </location>
</feature>
<dbReference type="Pfam" id="PF00023">
    <property type="entry name" value="Ank"/>
    <property type="match status" value="1"/>
</dbReference>
<name>A0A8H7J615_9PLEO</name>
<feature type="domain" description="Protein kinase" evidence="5">
    <location>
        <begin position="614"/>
        <end position="903"/>
    </location>
</feature>
<dbReference type="GO" id="GO:0007165">
    <property type="term" value="P:signal transduction"/>
    <property type="evidence" value="ECO:0007669"/>
    <property type="project" value="InterPro"/>
</dbReference>
<dbReference type="Gene3D" id="1.10.510.10">
    <property type="entry name" value="Transferase(Phosphotransferase) domain 1"/>
    <property type="match status" value="1"/>
</dbReference>
<dbReference type="CDD" id="cd00180">
    <property type="entry name" value="PKc"/>
    <property type="match status" value="1"/>
</dbReference>
<evidence type="ECO:0000256" key="2">
    <source>
        <dbReference type="ARBA" id="ARBA00023134"/>
    </source>
</evidence>
<evidence type="ECO:0000256" key="3">
    <source>
        <dbReference type="PROSITE-ProRule" id="PRU00023"/>
    </source>
</evidence>
<reference evidence="6" key="2">
    <citation type="submission" date="2020-09" db="EMBL/GenBank/DDBJ databases">
        <title>Reference genome assembly for Australian Ascochyta lentis isolate Al4.</title>
        <authorList>
            <person name="Lee R.C."/>
            <person name="Farfan-Caceres L.M."/>
            <person name="Debler J.W."/>
            <person name="Williams A.H."/>
            <person name="Henares B.M."/>
        </authorList>
    </citation>
    <scope>NUCLEOTIDE SEQUENCE</scope>
    <source>
        <strain evidence="6">Al4</strain>
    </source>
</reference>
<dbReference type="Proteomes" id="UP000651452">
    <property type="component" value="Unassembled WGS sequence"/>
</dbReference>
<dbReference type="AlphaFoldDB" id="A0A8H7J615"/>
<dbReference type="InterPro" id="IPR011009">
    <property type="entry name" value="Kinase-like_dom_sf"/>
</dbReference>
<dbReference type="InterPro" id="IPR005225">
    <property type="entry name" value="Small_GTP-bd"/>
</dbReference>
<dbReference type="SMART" id="SM00175">
    <property type="entry name" value="RAB"/>
    <property type="match status" value="1"/>
</dbReference>
<dbReference type="PROSITE" id="PS50088">
    <property type="entry name" value="ANK_REPEAT"/>
    <property type="match status" value="5"/>
</dbReference>
<proteinExistence type="predicted"/>
<reference evidence="6" key="1">
    <citation type="submission" date="2018-12" db="EMBL/GenBank/DDBJ databases">
        <authorList>
            <person name="Syme R.A."/>
            <person name="Farfan-Caceres L."/>
            <person name="Lichtenzveig J."/>
        </authorList>
    </citation>
    <scope>NUCLEOTIDE SEQUENCE</scope>
    <source>
        <strain evidence="6">Al4</strain>
    </source>
</reference>
<dbReference type="PANTHER" id="PTHR24070">
    <property type="entry name" value="RAS, DI-RAS, AND RHEB FAMILY MEMBERS OF SMALL GTPASE SUPERFAMILY"/>
    <property type="match status" value="1"/>
</dbReference>
<accession>A0A8H7J615</accession>
<dbReference type="GO" id="GO:0005524">
    <property type="term" value="F:ATP binding"/>
    <property type="evidence" value="ECO:0007669"/>
    <property type="project" value="InterPro"/>
</dbReference>